<dbReference type="SUPFAM" id="SSF48403">
    <property type="entry name" value="Ankyrin repeat"/>
    <property type="match status" value="2"/>
</dbReference>
<dbReference type="PANTHER" id="PTHR24126:SF14">
    <property type="entry name" value="ANK_REP_REGION DOMAIN-CONTAINING PROTEIN"/>
    <property type="match status" value="1"/>
</dbReference>
<evidence type="ECO:0000256" key="1">
    <source>
        <dbReference type="ARBA" id="ARBA00022737"/>
    </source>
</evidence>
<keyword evidence="1" id="KW-0677">Repeat</keyword>
<organismHost>
    <name type="scientific">Acanthamoeba polyphaga</name>
    <name type="common">Amoeba</name>
    <dbReference type="NCBI Taxonomy" id="5757"/>
</organismHost>
<dbReference type="Gene3D" id="1.25.40.20">
    <property type="entry name" value="Ankyrin repeat-containing domain"/>
    <property type="match status" value="4"/>
</dbReference>
<dbReference type="SMART" id="SM00248">
    <property type="entry name" value="ANK"/>
    <property type="match status" value="12"/>
</dbReference>
<dbReference type="InterPro" id="IPR036770">
    <property type="entry name" value="Ankyrin_rpt-contain_sf"/>
</dbReference>
<dbReference type="Pfam" id="PF12796">
    <property type="entry name" value="Ank_2"/>
    <property type="match status" value="3"/>
</dbReference>
<dbReference type="Proteomes" id="UP000241474">
    <property type="component" value="Segment"/>
</dbReference>
<organism evidence="3 4">
    <name type="scientific">Acanthamoeba polyphaga mimivirus</name>
    <name type="common">APMV</name>
    <dbReference type="NCBI Taxonomy" id="212035"/>
    <lineage>
        <taxon>Viruses</taxon>
        <taxon>Varidnaviria</taxon>
        <taxon>Bamfordvirae</taxon>
        <taxon>Nucleocytoviricota</taxon>
        <taxon>Megaviricetes</taxon>
        <taxon>Imitervirales</taxon>
        <taxon>Mimiviridae</taxon>
        <taxon>Megamimivirinae</taxon>
        <taxon>Mimivirus</taxon>
        <taxon>Mimivirus bradfordmassiliense</taxon>
    </lineage>
</organism>
<dbReference type="PROSITE" id="PS50088">
    <property type="entry name" value="ANK_REPEAT"/>
    <property type="match status" value="7"/>
</dbReference>
<evidence type="ECO:0000256" key="2">
    <source>
        <dbReference type="ARBA" id="ARBA00023043"/>
    </source>
</evidence>
<dbReference type="PROSITE" id="PS50297">
    <property type="entry name" value="ANK_REP_REGION"/>
    <property type="match status" value="3"/>
</dbReference>
<dbReference type="EMBL" id="KM982401">
    <property type="protein sequence ID" value="AKI78822.1"/>
    <property type="molecule type" value="Genomic_DNA"/>
</dbReference>
<dbReference type="Pfam" id="PF00023">
    <property type="entry name" value="Ank"/>
    <property type="match status" value="2"/>
</dbReference>
<protein>
    <submittedName>
        <fullName evidence="3">Putative ankyrin repeat protein</fullName>
    </submittedName>
</protein>
<reference evidence="3 4" key="1">
    <citation type="submission" date="2014-10" db="EMBL/GenBank/DDBJ databases">
        <title>Pan-genome analysis of Brazilian lineage A amoebal mimiviruses.</title>
        <authorList>
            <person name="Assis F.L."/>
            <person name="Abrahao J.S."/>
            <person name="Kroon E.G."/>
            <person name="Dornas F.P."/>
            <person name="Andrade K.R."/>
            <person name="Borato P.V.M."/>
            <person name="Pilotto M.R."/>
            <person name="Benamar S."/>
            <person name="LaScola B."/>
            <person name="Colson P."/>
        </authorList>
    </citation>
    <scope>NUCLEOTIDE SEQUENCE [LARGE SCALE GENOMIC DNA]</scope>
    <source>
        <strain evidence="3 4">Oyster</strain>
    </source>
</reference>
<name>A0A0G2Y4Y7_MIMIV</name>
<dbReference type="PANTHER" id="PTHR24126">
    <property type="entry name" value="ANKYRIN REPEAT, PH AND SEC7 DOMAIN CONTAINING PROTEIN SECG-RELATED"/>
    <property type="match status" value="1"/>
</dbReference>
<evidence type="ECO:0000313" key="3">
    <source>
        <dbReference type="EMBL" id="AKI78822.1"/>
    </source>
</evidence>
<sequence>MYLIISEKNSIDGHKNIISHLSKKNRRKKINNRNEEGWTALMIASAMSNDWSSIDTVKLLLKYGADVNIKNNSGMTALMLSAGGSTTHSSDETVELLINNGANVNDKDEDGWTSLMFVVCANTKSQISTIKILLKYGADIYCESINKRNCLHLICSKEDGEDDYETFDLLINQGLNVNSLNSQGKTPLSVLCSKNNKKYGIDLINYFIEKGADIHIPDIYGKTAFMYACRYSITSNDISIVELLLSKGSDINLVASNNYSPLIIACYYLDKSCNIETVKFLVQKGANIEPICKKECGHLYCSALHVACFRSENYNNLEVINYLLDNGANINRQNSKGHTPLMLACKNNSGKNSEQLIKLLINRGADTSICSKSGKTALMIACKYKSNSTILKMILQSGKIDINARDKNGKTALMMVCSRSYNISMMKLLLENGSNPNIQTNNGSTALDLSVDDLDKMKLLFQYGVDILIPDKRSHTFLKRTPTLFYRYKKQMAFLIAEYGFTIRINDADKQRLYERCGEVSDIIKLNKIHECAFKSKIIMDLIIGLISDKVENFLLSPYSLRVRLLKLQWSLKSGDISKVITLDNLELFDYLSITCLDDLDDRLTDILKYLY</sequence>
<keyword evidence="2" id="KW-0040">ANK repeat</keyword>
<evidence type="ECO:0000313" key="4">
    <source>
        <dbReference type="Proteomes" id="UP000241474"/>
    </source>
</evidence>
<dbReference type="InterPro" id="IPR002110">
    <property type="entry name" value="Ankyrin_rpt"/>
</dbReference>
<accession>A0A0G2Y4Y7</accession>
<proteinExistence type="predicted"/>